<proteinExistence type="predicted"/>
<dbReference type="GO" id="GO:0005577">
    <property type="term" value="C:fibrinogen complex"/>
    <property type="evidence" value="ECO:0007669"/>
    <property type="project" value="TreeGrafter"/>
</dbReference>
<dbReference type="Proteomes" id="UP000887566">
    <property type="component" value="Unplaced"/>
</dbReference>
<keyword evidence="3 8" id="KW-0732">Signal</keyword>
<dbReference type="Pfam" id="PF00147">
    <property type="entry name" value="Fibrinogen_C"/>
    <property type="match status" value="1"/>
</dbReference>
<dbReference type="CDD" id="cd00087">
    <property type="entry name" value="FReD"/>
    <property type="match status" value="1"/>
</dbReference>
<protein>
    <submittedName>
        <fullName evidence="11">Fibrinogen C-terminal domain-containing protein</fullName>
    </submittedName>
</protein>
<keyword evidence="5" id="KW-1015">Disulfide bond</keyword>
<evidence type="ECO:0000256" key="1">
    <source>
        <dbReference type="ARBA" id="ARBA00004613"/>
    </source>
</evidence>
<dbReference type="Pfam" id="PF01705">
    <property type="entry name" value="CX"/>
    <property type="match status" value="1"/>
</dbReference>
<dbReference type="GO" id="GO:0030674">
    <property type="term" value="F:protein-macromolecule adaptor activity"/>
    <property type="evidence" value="ECO:0007669"/>
    <property type="project" value="TreeGrafter"/>
</dbReference>
<dbReference type="InterPro" id="IPR036056">
    <property type="entry name" value="Fibrinogen-like_C"/>
</dbReference>
<keyword evidence="6" id="KW-0325">Glycoprotein</keyword>
<dbReference type="InterPro" id="IPR002181">
    <property type="entry name" value="Fibrinogen_a/b/g_C_dom"/>
</dbReference>
<dbReference type="Gene3D" id="4.10.530.10">
    <property type="entry name" value="Gamma-fibrinogen Carboxyl Terminal Fragment, domain 2"/>
    <property type="match status" value="1"/>
</dbReference>
<dbReference type="WBParaSite" id="PSAMB.scaffold1517size30508.g13585.t1">
    <property type="protein sequence ID" value="PSAMB.scaffold1517size30508.g13585.t1"/>
    <property type="gene ID" value="PSAMB.scaffold1517size30508.g13585"/>
</dbReference>
<evidence type="ECO:0000256" key="7">
    <source>
        <dbReference type="SAM" id="MobiDB-lite"/>
    </source>
</evidence>
<dbReference type="PANTHER" id="PTHR47221:SF6">
    <property type="entry name" value="FIBRINOGEN ALPHA CHAIN"/>
    <property type="match status" value="1"/>
</dbReference>
<evidence type="ECO:0000313" key="11">
    <source>
        <dbReference type="WBParaSite" id="PSAMB.scaffold1517size30508.g13585.t1"/>
    </source>
</evidence>
<dbReference type="GO" id="GO:0034116">
    <property type="term" value="P:positive regulation of heterotypic cell-cell adhesion"/>
    <property type="evidence" value="ECO:0007669"/>
    <property type="project" value="TreeGrafter"/>
</dbReference>
<name>A0A914V6T0_9BILA</name>
<dbReference type="GO" id="GO:0005201">
    <property type="term" value="F:extracellular matrix structural constituent"/>
    <property type="evidence" value="ECO:0007669"/>
    <property type="project" value="TreeGrafter"/>
</dbReference>
<keyword evidence="4" id="KW-0175">Coiled coil</keyword>
<evidence type="ECO:0000256" key="5">
    <source>
        <dbReference type="ARBA" id="ARBA00023157"/>
    </source>
</evidence>
<dbReference type="Gene3D" id="3.90.215.10">
    <property type="entry name" value="Gamma Fibrinogen, chain A, domain 1"/>
    <property type="match status" value="1"/>
</dbReference>
<feature type="compositionally biased region" description="Low complexity" evidence="7">
    <location>
        <begin position="25"/>
        <end position="86"/>
    </location>
</feature>
<evidence type="ECO:0000256" key="6">
    <source>
        <dbReference type="ARBA" id="ARBA00023180"/>
    </source>
</evidence>
<feature type="chain" id="PRO_5036862635" evidence="8">
    <location>
        <begin position="26"/>
        <end position="800"/>
    </location>
</feature>
<feature type="domain" description="Fibrinogen C-terminal" evidence="9">
    <location>
        <begin position="267"/>
        <end position="461"/>
    </location>
</feature>
<evidence type="ECO:0000256" key="3">
    <source>
        <dbReference type="ARBA" id="ARBA00022729"/>
    </source>
</evidence>
<feature type="signal peptide" evidence="8">
    <location>
        <begin position="1"/>
        <end position="25"/>
    </location>
</feature>
<dbReference type="InterPro" id="IPR037579">
    <property type="entry name" value="FIB_ANG-like"/>
</dbReference>
<evidence type="ECO:0000313" key="10">
    <source>
        <dbReference type="Proteomes" id="UP000887566"/>
    </source>
</evidence>
<dbReference type="NCBIfam" id="NF040941">
    <property type="entry name" value="GGGWT_bact"/>
    <property type="match status" value="1"/>
</dbReference>
<evidence type="ECO:0000256" key="2">
    <source>
        <dbReference type="ARBA" id="ARBA00022525"/>
    </source>
</evidence>
<dbReference type="SUPFAM" id="SSF56496">
    <property type="entry name" value="Fibrinogen C-terminal domain-like"/>
    <property type="match status" value="1"/>
</dbReference>
<evidence type="ECO:0000256" key="8">
    <source>
        <dbReference type="SAM" id="SignalP"/>
    </source>
</evidence>
<feature type="region of interest" description="Disordered" evidence="7">
    <location>
        <begin position="23"/>
        <end position="94"/>
    </location>
</feature>
<evidence type="ECO:0000259" key="9">
    <source>
        <dbReference type="PROSITE" id="PS51406"/>
    </source>
</evidence>
<sequence>MNNWSSKILRSIIVLFLLLNNPVESRTGSSSSSASRLRNANSRGTSSSRYGVSSSSGSSSISKNRGSSSSSSSSSKQISSSASSSSNANVQGTGSSRINAASSVMNTGGSSYASANNNPSGIASYTTGRGAGSFIGSNNFKSAIVGAAAGYVTYKGGKAIIRSVSSPVAWRGRNYYWSSNDYKKETDHDMCSVSIEDDAYFGNFAFVDGSRPKQVVWSCRSNSETCCGYECCSNVTGTGISTVDGLTNSTQNTSQAPLSNLSSSPIEANEIAITDCYDIKRQNPVAADGVYAVQPNNASLPFEVYCDMNTDNGGWTVFQRRIDGLQDFASQNWIDYEDGFGDVQYDHWLGLEKLYWLMEKDAGLPVQMRVDMNDCTGHTLFETYESFLIGDASTKYALLNASGVNGTAGDAFSALPTQIGSKFSTEDDENSNASDTCATALTGGWWYSSCESAHLNSVYYPQCNNISLNKDAQIALISTQATSQPMGMRQLRLTLVLAFTIFINEYVQATDLNKTALTVRQKRQNGACAQRCGSIGCCGFICCPSPPRPQPVCPPPAPILSCPPQRECPTLPPQTACPPIPECPTIPPQQTCPPNCPPQQECLTPPPQTVCPPVPYCTTPPPQPTSPPQPACPPPPPHQTCPPQRECPTLPPQTACPPIPECPTLPPQQTCPPQRECPTPPPQTDCPPIPECPTIPPQQTCPPQRECPTPSPPPETQCPPTPDCPMPPPPIYICPPPPPPPPCPLPPPPPPPPQCICAPPPAPIQPPVYTCPQYCLPACNPFCISLCIHGRCGKKRLSAH</sequence>
<dbReference type="PROSITE" id="PS51406">
    <property type="entry name" value="FIBRINOGEN_C_2"/>
    <property type="match status" value="1"/>
</dbReference>
<organism evidence="10 11">
    <name type="scientific">Plectus sambesii</name>
    <dbReference type="NCBI Taxonomy" id="2011161"/>
    <lineage>
        <taxon>Eukaryota</taxon>
        <taxon>Metazoa</taxon>
        <taxon>Ecdysozoa</taxon>
        <taxon>Nematoda</taxon>
        <taxon>Chromadorea</taxon>
        <taxon>Plectida</taxon>
        <taxon>Plectina</taxon>
        <taxon>Plectoidea</taxon>
        <taxon>Plectidae</taxon>
        <taxon>Plectus</taxon>
    </lineage>
</organism>
<dbReference type="SMART" id="SM00186">
    <property type="entry name" value="FBG"/>
    <property type="match status" value="1"/>
</dbReference>
<keyword evidence="2" id="KW-0964">Secreted</keyword>
<dbReference type="InterPro" id="IPR014716">
    <property type="entry name" value="Fibrinogen_a/b/g_C_1"/>
</dbReference>
<dbReference type="AlphaFoldDB" id="A0A914V6T0"/>
<evidence type="ECO:0000256" key="4">
    <source>
        <dbReference type="ARBA" id="ARBA00023054"/>
    </source>
</evidence>
<keyword evidence="10" id="KW-1185">Reference proteome</keyword>
<dbReference type="InterPro" id="IPR002619">
    <property type="entry name" value="CX"/>
</dbReference>
<reference evidence="11" key="1">
    <citation type="submission" date="2022-11" db="UniProtKB">
        <authorList>
            <consortium name="WormBaseParasite"/>
        </authorList>
    </citation>
    <scope>IDENTIFICATION</scope>
</reference>
<dbReference type="PANTHER" id="PTHR47221">
    <property type="entry name" value="FIBRINOGEN ALPHA CHAIN"/>
    <property type="match status" value="1"/>
</dbReference>
<comment type="subcellular location">
    <subcellularLocation>
        <location evidence="1">Secreted</location>
    </subcellularLocation>
</comment>
<accession>A0A914V6T0</accession>